<sequence length="110" mass="12383">MTGEIASGKTEAPSSVRVFFVRKYYARAEELHFLACNLLLGKSTSTDNKLTFGRIELKAQRSADLHNGLEVPAYQFEVSTKRGIVKVPYIEGRLKRLGQVPGQKTEQQWP</sequence>
<dbReference type="AlphaFoldDB" id="A0A1D1WC62"/>
<dbReference type="Proteomes" id="UP000186922">
    <property type="component" value="Unassembled WGS sequence"/>
</dbReference>
<organism evidence="1 2">
    <name type="scientific">Ramazzottius varieornatus</name>
    <name type="common">Water bear</name>
    <name type="synonym">Tardigrade</name>
    <dbReference type="NCBI Taxonomy" id="947166"/>
    <lineage>
        <taxon>Eukaryota</taxon>
        <taxon>Metazoa</taxon>
        <taxon>Ecdysozoa</taxon>
        <taxon>Tardigrada</taxon>
        <taxon>Eutardigrada</taxon>
        <taxon>Parachela</taxon>
        <taxon>Hypsibioidea</taxon>
        <taxon>Ramazzottiidae</taxon>
        <taxon>Ramazzottius</taxon>
    </lineage>
</organism>
<evidence type="ECO:0000313" key="1">
    <source>
        <dbReference type="EMBL" id="GAV09749.1"/>
    </source>
</evidence>
<gene>
    <name evidence="1" type="primary">RvY_19236-1</name>
    <name evidence="1" type="synonym">RvY_19236.1</name>
    <name evidence="1" type="ORF">RvY_19236</name>
</gene>
<keyword evidence="2" id="KW-1185">Reference proteome</keyword>
<dbReference type="EMBL" id="BDGG01000026">
    <property type="protein sequence ID" value="GAV09749.1"/>
    <property type="molecule type" value="Genomic_DNA"/>
</dbReference>
<proteinExistence type="predicted"/>
<name>A0A1D1WC62_RAMVA</name>
<evidence type="ECO:0000313" key="2">
    <source>
        <dbReference type="Proteomes" id="UP000186922"/>
    </source>
</evidence>
<comment type="caution">
    <text evidence="1">The sequence shown here is derived from an EMBL/GenBank/DDBJ whole genome shotgun (WGS) entry which is preliminary data.</text>
</comment>
<protein>
    <submittedName>
        <fullName evidence="1">Uncharacterized protein</fullName>
    </submittedName>
</protein>
<accession>A0A1D1WC62</accession>
<reference evidence="1 2" key="1">
    <citation type="journal article" date="2016" name="Nat. Commun.">
        <title>Extremotolerant tardigrade genome and improved radiotolerance of human cultured cells by tardigrade-unique protein.</title>
        <authorList>
            <person name="Hashimoto T."/>
            <person name="Horikawa D.D."/>
            <person name="Saito Y."/>
            <person name="Kuwahara H."/>
            <person name="Kozuka-Hata H."/>
            <person name="Shin-I T."/>
            <person name="Minakuchi Y."/>
            <person name="Ohishi K."/>
            <person name="Motoyama A."/>
            <person name="Aizu T."/>
            <person name="Enomoto A."/>
            <person name="Kondo K."/>
            <person name="Tanaka S."/>
            <person name="Hara Y."/>
            <person name="Koshikawa S."/>
            <person name="Sagara H."/>
            <person name="Miura T."/>
            <person name="Yokobori S."/>
            <person name="Miyagawa K."/>
            <person name="Suzuki Y."/>
            <person name="Kubo T."/>
            <person name="Oyama M."/>
            <person name="Kohara Y."/>
            <person name="Fujiyama A."/>
            <person name="Arakawa K."/>
            <person name="Katayama T."/>
            <person name="Toyoda A."/>
            <person name="Kunieda T."/>
        </authorList>
    </citation>
    <scope>NUCLEOTIDE SEQUENCE [LARGE SCALE GENOMIC DNA]</scope>
    <source>
        <strain evidence="1 2">YOKOZUNA-1</strain>
    </source>
</reference>